<dbReference type="CDD" id="cd00761">
    <property type="entry name" value="Glyco_tranf_GTA_type"/>
    <property type="match status" value="1"/>
</dbReference>
<accession>A0A0F9UMF6</accession>
<evidence type="ECO:0000313" key="5">
    <source>
        <dbReference type="EMBL" id="KKN62406.1"/>
    </source>
</evidence>
<dbReference type="PANTHER" id="PTHR43179">
    <property type="entry name" value="RHAMNOSYLTRANSFERASE WBBL"/>
    <property type="match status" value="1"/>
</dbReference>
<dbReference type="GO" id="GO:0016757">
    <property type="term" value="F:glycosyltransferase activity"/>
    <property type="evidence" value="ECO:0007669"/>
    <property type="project" value="UniProtKB-KW"/>
</dbReference>
<dbReference type="SUPFAM" id="SSF53448">
    <property type="entry name" value="Nucleotide-diphospho-sugar transferases"/>
    <property type="match status" value="1"/>
</dbReference>
<dbReference type="Gene3D" id="3.90.550.10">
    <property type="entry name" value="Spore Coat Polysaccharide Biosynthesis Protein SpsA, Chain A"/>
    <property type="match status" value="1"/>
</dbReference>
<comment type="similarity">
    <text evidence="1">Belongs to the glycosyltransferase 2 family.</text>
</comment>
<dbReference type="Pfam" id="PF00535">
    <property type="entry name" value="Glycos_transf_2"/>
    <property type="match status" value="1"/>
</dbReference>
<dbReference type="AlphaFoldDB" id="A0A0F9UMF6"/>
<organism evidence="5">
    <name type="scientific">marine sediment metagenome</name>
    <dbReference type="NCBI Taxonomy" id="412755"/>
    <lineage>
        <taxon>unclassified sequences</taxon>
        <taxon>metagenomes</taxon>
        <taxon>ecological metagenomes</taxon>
    </lineage>
</organism>
<dbReference type="InterPro" id="IPR001173">
    <property type="entry name" value="Glyco_trans_2-like"/>
</dbReference>
<dbReference type="PANTHER" id="PTHR43179:SF12">
    <property type="entry name" value="GALACTOFURANOSYLTRANSFERASE GLFT2"/>
    <property type="match status" value="1"/>
</dbReference>
<sequence>MKSITIGMPTVNGPNRINNCLESIYKWNDIPSIASSKGTLKHDYKVDVMILDDGSNRANVESMVFLSKFYNIPVLIHKENMGISKSWNDLANQGSSDIIVLLNDDILVSQNWLTAMCYFMENNDNAGGVGWNFYFITEMDIPAILEAGKSLMIDRDPFTKELRHEVMTIDEAIEQGLFQFAGQPGKVMCAVGSCFSLRREVFELIDGGFCEEMLSFSEESLMFSQLSALGYPSFMLPEFPLLHEWSATFRTNPHLEANKRMIESRKIYCEKFDVPEEYADNPFEYTDPLIMGKLNKTLIKWIDRDFNEKEAII</sequence>
<keyword evidence="2" id="KW-0328">Glycosyltransferase</keyword>
<evidence type="ECO:0000259" key="4">
    <source>
        <dbReference type="Pfam" id="PF00535"/>
    </source>
</evidence>
<feature type="domain" description="Glycosyltransferase 2-like" evidence="4">
    <location>
        <begin position="5"/>
        <end position="202"/>
    </location>
</feature>
<dbReference type="InterPro" id="IPR029044">
    <property type="entry name" value="Nucleotide-diphossugar_trans"/>
</dbReference>
<protein>
    <recommendedName>
        <fullName evidence="4">Glycosyltransferase 2-like domain-containing protein</fullName>
    </recommendedName>
</protein>
<comment type="caution">
    <text evidence="5">The sequence shown here is derived from an EMBL/GenBank/DDBJ whole genome shotgun (WGS) entry which is preliminary data.</text>
</comment>
<gene>
    <name evidence="5" type="ORF">LCGC14_0512020</name>
</gene>
<reference evidence="5" key="1">
    <citation type="journal article" date="2015" name="Nature">
        <title>Complex archaea that bridge the gap between prokaryotes and eukaryotes.</title>
        <authorList>
            <person name="Spang A."/>
            <person name="Saw J.H."/>
            <person name="Jorgensen S.L."/>
            <person name="Zaremba-Niedzwiedzka K."/>
            <person name="Martijn J."/>
            <person name="Lind A.E."/>
            <person name="van Eijk R."/>
            <person name="Schleper C."/>
            <person name="Guy L."/>
            <person name="Ettema T.J."/>
        </authorList>
    </citation>
    <scope>NUCLEOTIDE SEQUENCE</scope>
</reference>
<proteinExistence type="inferred from homology"/>
<dbReference type="EMBL" id="LAZR01000625">
    <property type="protein sequence ID" value="KKN62406.1"/>
    <property type="molecule type" value="Genomic_DNA"/>
</dbReference>
<evidence type="ECO:0000256" key="3">
    <source>
        <dbReference type="ARBA" id="ARBA00022679"/>
    </source>
</evidence>
<evidence type="ECO:0000256" key="1">
    <source>
        <dbReference type="ARBA" id="ARBA00006739"/>
    </source>
</evidence>
<evidence type="ECO:0000256" key="2">
    <source>
        <dbReference type="ARBA" id="ARBA00022676"/>
    </source>
</evidence>
<name>A0A0F9UMF6_9ZZZZ</name>
<keyword evidence="3" id="KW-0808">Transferase</keyword>